<evidence type="ECO:0000313" key="1">
    <source>
        <dbReference type="EMBL" id="CAD1835928.1"/>
    </source>
</evidence>
<proteinExistence type="predicted"/>
<protein>
    <submittedName>
        <fullName evidence="1">Uncharacterized protein</fullName>
    </submittedName>
</protein>
<accession>A0A6V7PYZ9</accession>
<dbReference type="AlphaFoldDB" id="A0A6V7PYZ9"/>
<name>A0A6V7PYZ9_ANACO</name>
<reference evidence="1" key="1">
    <citation type="submission" date="2020-07" db="EMBL/GenBank/DDBJ databases">
        <authorList>
            <person name="Lin J."/>
        </authorList>
    </citation>
    <scope>NUCLEOTIDE SEQUENCE</scope>
</reference>
<sequence>MTSVTTLSVGGRFHGSMYNGSQGWNSCLSNWTCGRLSMGQKSGIEPHVRVPPHTAQVAKALSFALGKRFAVAKLTASLSARAKLRPRLLVASGRLIPSPEIQVSTGKDLFLPRGRAGLEASYLSPISPGTLKGEPSLFGSSSAQCGTLPFFGSHPIGFTLFTG</sequence>
<gene>
    <name evidence="1" type="ORF">CB5_LOCUS19139</name>
</gene>
<dbReference type="EMBL" id="LR862153">
    <property type="protein sequence ID" value="CAD1835928.1"/>
    <property type="molecule type" value="Genomic_DNA"/>
</dbReference>
<organism evidence="1">
    <name type="scientific">Ananas comosus var. bracteatus</name>
    <name type="common">red pineapple</name>
    <dbReference type="NCBI Taxonomy" id="296719"/>
    <lineage>
        <taxon>Eukaryota</taxon>
        <taxon>Viridiplantae</taxon>
        <taxon>Streptophyta</taxon>
        <taxon>Embryophyta</taxon>
        <taxon>Tracheophyta</taxon>
        <taxon>Spermatophyta</taxon>
        <taxon>Magnoliopsida</taxon>
        <taxon>Liliopsida</taxon>
        <taxon>Poales</taxon>
        <taxon>Bromeliaceae</taxon>
        <taxon>Bromelioideae</taxon>
        <taxon>Ananas</taxon>
    </lineage>
</organism>